<proteinExistence type="predicted"/>
<reference evidence="8" key="2">
    <citation type="submission" date="2025-09" db="UniProtKB">
        <authorList>
            <consortium name="Ensembl"/>
        </authorList>
    </citation>
    <scope>IDENTIFICATION</scope>
</reference>
<dbReference type="GO" id="GO:0042101">
    <property type="term" value="C:T cell receptor complex"/>
    <property type="evidence" value="ECO:0007669"/>
    <property type="project" value="UniProtKB-KW"/>
</dbReference>
<organism evidence="8 9">
    <name type="scientific">Oncorhynchus tshawytscha</name>
    <name type="common">Chinook salmon</name>
    <name type="synonym">Salmo tshawytscha</name>
    <dbReference type="NCBI Taxonomy" id="74940"/>
    <lineage>
        <taxon>Eukaryota</taxon>
        <taxon>Metazoa</taxon>
        <taxon>Chordata</taxon>
        <taxon>Craniata</taxon>
        <taxon>Vertebrata</taxon>
        <taxon>Euteleostomi</taxon>
        <taxon>Actinopterygii</taxon>
        <taxon>Neopterygii</taxon>
        <taxon>Teleostei</taxon>
        <taxon>Protacanthopterygii</taxon>
        <taxon>Salmoniformes</taxon>
        <taxon>Salmonidae</taxon>
        <taxon>Salmoninae</taxon>
        <taxon>Oncorhynchus</taxon>
    </lineage>
</organism>
<dbReference type="GO" id="GO:0002250">
    <property type="term" value="P:adaptive immune response"/>
    <property type="evidence" value="ECO:0007669"/>
    <property type="project" value="UniProtKB-KW"/>
</dbReference>
<dbReference type="AlphaFoldDB" id="A0A8C8CQP1"/>
<sequence>MNSYNLFNLFYSIFLTELIAGDEITSLNHEVIKSEGESVTLSCSYDTSQDGPWLFWYRHYPNQTPQFLLYKGARSSTREHIPDKRYTSTTSDTSTELKIQHLTPADTALYYCTYSSL</sequence>
<dbReference type="GeneTree" id="ENSGT00830000128446"/>
<keyword evidence="5" id="KW-1279">T cell receptor</keyword>
<dbReference type="InterPro" id="IPR007110">
    <property type="entry name" value="Ig-like_dom"/>
</dbReference>
<dbReference type="Ensembl" id="ENSOTST00005017172.2">
    <property type="protein sequence ID" value="ENSOTSP00005015757.1"/>
    <property type="gene ID" value="ENSOTSG00005007853.2"/>
</dbReference>
<dbReference type="InterPro" id="IPR013783">
    <property type="entry name" value="Ig-like_fold"/>
</dbReference>
<evidence type="ECO:0000256" key="4">
    <source>
        <dbReference type="ARBA" id="ARBA00023319"/>
    </source>
</evidence>
<dbReference type="SMART" id="SM00406">
    <property type="entry name" value="IGv"/>
    <property type="match status" value="1"/>
</dbReference>
<feature type="domain" description="Ig-like" evidence="7">
    <location>
        <begin position="22"/>
        <end position="117"/>
    </location>
</feature>
<dbReference type="InterPro" id="IPR003599">
    <property type="entry name" value="Ig_sub"/>
</dbReference>
<dbReference type="InterPro" id="IPR013106">
    <property type="entry name" value="Ig_V-set"/>
</dbReference>
<accession>A0A8C8CQP1</accession>
<dbReference type="Gene3D" id="2.60.40.10">
    <property type="entry name" value="Immunoglobulins"/>
    <property type="match status" value="1"/>
</dbReference>
<feature type="signal peptide" evidence="6">
    <location>
        <begin position="1"/>
        <end position="21"/>
    </location>
</feature>
<dbReference type="Pfam" id="PF07686">
    <property type="entry name" value="V-set"/>
    <property type="match status" value="1"/>
</dbReference>
<dbReference type="InterPro" id="IPR036179">
    <property type="entry name" value="Ig-like_dom_sf"/>
</dbReference>
<evidence type="ECO:0000256" key="6">
    <source>
        <dbReference type="SAM" id="SignalP"/>
    </source>
</evidence>
<dbReference type="Proteomes" id="UP000694402">
    <property type="component" value="Unassembled WGS sequence"/>
</dbReference>
<evidence type="ECO:0000256" key="1">
    <source>
        <dbReference type="ARBA" id="ARBA00022729"/>
    </source>
</evidence>
<protein>
    <recommendedName>
        <fullName evidence="7">Ig-like domain-containing protein</fullName>
    </recommendedName>
</protein>
<evidence type="ECO:0000313" key="9">
    <source>
        <dbReference type="Proteomes" id="UP000694402"/>
    </source>
</evidence>
<dbReference type="PANTHER" id="PTHR19367:SF18">
    <property type="entry name" value="T CELL RECEPTOR ALPHA VARIABLE 16"/>
    <property type="match status" value="1"/>
</dbReference>
<dbReference type="InterPro" id="IPR051287">
    <property type="entry name" value="TCR_variable_region"/>
</dbReference>
<dbReference type="SMART" id="SM00409">
    <property type="entry name" value="IG"/>
    <property type="match status" value="1"/>
</dbReference>
<evidence type="ECO:0000259" key="7">
    <source>
        <dbReference type="PROSITE" id="PS50835"/>
    </source>
</evidence>
<name>A0A8C8CQP1_ONCTS</name>
<evidence type="ECO:0000256" key="3">
    <source>
        <dbReference type="ARBA" id="ARBA00023170"/>
    </source>
</evidence>
<keyword evidence="4" id="KW-0393">Immunoglobulin domain</keyword>
<keyword evidence="3" id="KW-0675">Receptor</keyword>
<reference evidence="8" key="1">
    <citation type="submission" date="2025-08" db="UniProtKB">
        <authorList>
            <consortium name="Ensembl"/>
        </authorList>
    </citation>
    <scope>IDENTIFICATION</scope>
</reference>
<keyword evidence="5" id="KW-0391">Immunity</keyword>
<evidence type="ECO:0000256" key="2">
    <source>
        <dbReference type="ARBA" id="ARBA00023130"/>
    </source>
</evidence>
<keyword evidence="9" id="KW-1185">Reference proteome</keyword>
<keyword evidence="2" id="KW-1064">Adaptive immunity</keyword>
<dbReference type="SUPFAM" id="SSF48726">
    <property type="entry name" value="Immunoglobulin"/>
    <property type="match status" value="1"/>
</dbReference>
<keyword evidence="1 6" id="KW-0732">Signal</keyword>
<evidence type="ECO:0000313" key="8">
    <source>
        <dbReference type="Ensembl" id="ENSOTSP00005015757.1"/>
    </source>
</evidence>
<evidence type="ECO:0000256" key="5">
    <source>
        <dbReference type="ARBA" id="ARBA00043266"/>
    </source>
</evidence>
<feature type="chain" id="PRO_5034582915" description="Ig-like domain-containing protein" evidence="6">
    <location>
        <begin position="22"/>
        <end position="117"/>
    </location>
</feature>
<dbReference type="PANTHER" id="PTHR19367">
    <property type="entry name" value="T-CELL RECEPTOR ALPHA CHAIN V REGION"/>
    <property type="match status" value="1"/>
</dbReference>
<dbReference type="CDD" id="cd00099">
    <property type="entry name" value="IgV"/>
    <property type="match status" value="1"/>
</dbReference>
<dbReference type="PROSITE" id="PS50835">
    <property type="entry name" value="IG_LIKE"/>
    <property type="match status" value="1"/>
</dbReference>